<protein>
    <submittedName>
        <fullName evidence="2">Uncharacterized protein</fullName>
    </submittedName>
</protein>
<evidence type="ECO:0000256" key="1">
    <source>
        <dbReference type="SAM" id="Phobius"/>
    </source>
</evidence>
<organism evidence="2 3">
    <name type="scientific">Persicobacter psychrovividus</name>
    <dbReference type="NCBI Taxonomy" id="387638"/>
    <lineage>
        <taxon>Bacteria</taxon>
        <taxon>Pseudomonadati</taxon>
        <taxon>Bacteroidota</taxon>
        <taxon>Cytophagia</taxon>
        <taxon>Cytophagales</taxon>
        <taxon>Persicobacteraceae</taxon>
        <taxon>Persicobacter</taxon>
    </lineage>
</organism>
<evidence type="ECO:0000313" key="2">
    <source>
        <dbReference type="EMBL" id="BDC99239.1"/>
    </source>
</evidence>
<keyword evidence="1" id="KW-0472">Membrane</keyword>
<keyword evidence="1" id="KW-1133">Transmembrane helix</keyword>
<sequence length="382" mass="42060">MPLQGGFAITRGKYKNCTTTTKMKITKHQLKAGILPTTIGVVLLLVAMSSAMILMGYYHRMHIQQLKRSADQGVLLQQGVQLALAAYADDQLNEQWQVFPLFPEGQDSIRIKLKTWGAMEVCQLERTVPFKHWQKAFFIGQYGERLHKEALFLSDQKSPLAISGAALIKGDAALPLSGIKKNYFNRQPYSRSEMVFGNISHSTAKMPALTSNLSEFYEMAMGLANNVSQDSLLRYGIQQSFGSDTVAHCQLEQPWLHHAEAEGQVVISHPDSVVVMGSSSLNSIVVCALKIIIASDYEGEIQALAADTLIVEQGAQLQYPSILVCLGKSKEALLQIEKEAQLSGQALLLCSSGEQEEQNFILGKNAQITGSVYCLSREGFSR</sequence>
<reference evidence="2 3" key="1">
    <citation type="submission" date="2021-12" db="EMBL/GenBank/DDBJ databases">
        <title>Genome sequencing of bacteria with rrn-lacking chromosome and rrn-plasmid.</title>
        <authorList>
            <person name="Anda M."/>
            <person name="Iwasaki W."/>
        </authorList>
    </citation>
    <scope>NUCLEOTIDE SEQUENCE [LARGE SCALE GENOMIC DNA]</scope>
    <source>
        <strain evidence="2 3">NBRC 101262</strain>
    </source>
</reference>
<gene>
    <name evidence="2" type="ORF">PEPS_15200</name>
</gene>
<keyword evidence="3" id="KW-1185">Reference proteome</keyword>
<dbReference type="EMBL" id="AP025292">
    <property type="protein sequence ID" value="BDC99239.1"/>
    <property type="molecule type" value="Genomic_DNA"/>
</dbReference>
<evidence type="ECO:0000313" key="3">
    <source>
        <dbReference type="Proteomes" id="UP001354989"/>
    </source>
</evidence>
<feature type="transmembrane region" description="Helical" evidence="1">
    <location>
        <begin position="33"/>
        <end position="58"/>
    </location>
</feature>
<dbReference type="Proteomes" id="UP001354989">
    <property type="component" value="Chromosome"/>
</dbReference>
<accession>A0ABM7VEG7</accession>
<name>A0ABM7VEG7_9BACT</name>
<keyword evidence="1" id="KW-0812">Transmembrane</keyword>
<proteinExistence type="predicted"/>